<dbReference type="SMART" id="SM00448">
    <property type="entry name" value="REC"/>
    <property type="match status" value="1"/>
</dbReference>
<dbReference type="PANTHER" id="PTHR45138:SF9">
    <property type="entry name" value="DIGUANYLATE CYCLASE DGCM-RELATED"/>
    <property type="match status" value="1"/>
</dbReference>
<dbReference type="InterPro" id="IPR001789">
    <property type="entry name" value="Sig_transdc_resp-reg_receiver"/>
</dbReference>
<dbReference type="Gene3D" id="3.40.50.2300">
    <property type="match status" value="1"/>
</dbReference>
<evidence type="ECO:0000313" key="7">
    <source>
        <dbReference type="EMBL" id="SFQ17604.1"/>
    </source>
</evidence>
<feature type="domain" description="GGDEF" evidence="6">
    <location>
        <begin position="173"/>
        <end position="308"/>
    </location>
</feature>
<comment type="cofactor">
    <cofactor evidence="1">
        <name>Mg(2+)</name>
        <dbReference type="ChEBI" id="CHEBI:18420"/>
    </cofactor>
</comment>
<dbReference type="Gene3D" id="3.30.70.270">
    <property type="match status" value="1"/>
</dbReference>
<dbReference type="Pfam" id="PF00072">
    <property type="entry name" value="Response_reg"/>
    <property type="match status" value="1"/>
</dbReference>
<dbReference type="InterPro" id="IPR000160">
    <property type="entry name" value="GGDEF_dom"/>
</dbReference>
<evidence type="ECO:0000256" key="1">
    <source>
        <dbReference type="ARBA" id="ARBA00001946"/>
    </source>
</evidence>
<dbReference type="InterPro" id="IPR043128">
    <property type="entry name" value="Rev_trsase/Diguanyl_cyclase"/>
</dbReference>
<dbReference type="FunFam" id="3.30.70.270:FF:000001">
    <property type="entry name" value="Diguanylate cyclase domain protein"/>
    <property type="match status" value="1"/>
</dbReference>
<proteinExistence type="predicted"/>
<dbReference type="GO" id="GO:0000160">
    <property type="term" value="P:phosphorelay signal transduction system"/>
    <property type="evidence" value="ECO:0007669"/>
    <property type="project" value="InterPro"/>
</dbReference>
<evidence type="ECO:0000256" key="3">
    <source>
        <dbReference type="ARBA" id="ARBA00034247"/>
    </source>
</evidence>
<dbReference type="GO" id="GO:0043709">
    <property type="term" value="P:cell adhesion involved in single-species biofilm formation"/>
    <property type="evidence" value="ECO:0007669"/>
    <property type="project" value="TreeGrafter"/>
</dbReference>
<dbReference type="STRING" id="1121869.SAMN03084138_04258"/>
<dbReference type="CDD" id="cd17574">
    <property type="entry name" value="REC_OmpR"/>
    <property type="match status" value="1"/>
</dbReference>
<feature type="domain" description="Response regulatory" evidence="5">
    <location>
        <begin position="6"/>
        <end position="123"/>
    </location>
</feature>
<dbReference type="CDD" id="cd01949">
    <property type="entry name" value="GGDEF"/>
    <property type="match status" value="1"/>
</dbReference>
<dbReference type="SMART" id="SM00267">
    <property type="entry name" value="GGDEF"/>
    <property type="match status" value="1"/>
</dbReference>
<dbReference type="OrthoDB" id="9812260at2"/>
<dbReference type="PANTHER" id="PTHR45138">
    <property type="entry name" value="REGULATORY COMPONENTS OF SENSORY TRANSDUCTION SYSTEM"/>
    <property type="match status" value="1"/>
</dbReference>
<dbReference type="NCBIfam" id="TIGR00254">
    <property type="entry name" value="GGDEF"/>
    <property type="match status" value="1"/>
</dbReference>
<dbReference type="InterPro" id="IPR029787">
    <property type="entry name" value="Nucleotide_cyclase"/>
</dbReference>
<evidence type="ECO:0000256" key="2">
    <source>
        <dbReference type="ARBA" id="ARBA00012528"/>
    </source>
</evidence>
<dbReference type="InterPro" id="IPR050469">
    <property type="entry name" value="Diguanylate_Cyclase"/>
</dbReference>
<dbReference type="InterPro" id="IPR011006">
    <property type="entry name" value="CheY-like_superfamily"/>
</dbReference>
<dbReference type="RefSeq" id="WP_017011463.1">
    <property type="nucleotide sequence ID" value="NZ_FOWR01000047.1"/>
</dbReference>
<dbReference type="Pfam" id="PF00990">
    <property type="entry name" value="GGDEF"/>
    <property type="match status" value="1"/>
</dbReference>
<evidence type="ECO:0000256" key="4">
    <source>
        <dbReference type="PROSITE-ProRule" id="PRU00169"/>
    </source>
</evidence>
<dbReference type="EC" id="2.7.7.65" evidence="2"/>
<dbReference type="GO" id="GO:0005886">
    <property type="term" value="C:plasma membrane"/>
    <property type="evidence" value="ECO:0007669"/>
    <property type="project" value="TreeGrafter"/>
</dbReference>
<gene>
    <name evidence="7" type="ORF">SAMN03084138_04258</name>
</gene>
<feature type="modified residue" description="4-aspartylphosphate" evidence="4">
    <location>
        <position position="56"/>
    </location>
</feature>
<dbReference type="Proteomes" id="UP000182692">
    <property type="component" value="Unassembled WGS sequence"/>
</dbReference>
<comment type="catalytic activity">
    <reaction evidence="3">
        <text>2 GTP = 3',3'-c-di-GMP + 2 diphosphate</text>
        <dbReference type="Rhea" id="RHEA:24898"/>
        <dbReference type="ChEBI" id="CHEBI:33019"/>
        <dbReference type="ChEBI" id="CHEBI:37565"/>
        <dbReference type="ChEBI" id="CHEBI:58805"/>
        <dbReference type="EC" id="2.7.7.65"/>
    </reaction>
</comment>
<dbReference type="GO" id="GO:0052621">
    <property type="term" value="F:diguanylate cyclase activity"/>
    <property type="evidence" value="ECO:0007669"/>
    <property type="project" value="UniProtKB-EC"/>
</dbReference>
<accession>A0A1I5WCW4</accession>
<dbReference type="GeneID" id="35873202"/>
<dbReference type="SUPFAM" id="SSF55073">
    <property type="entry name" value="Nucleotide cyclase"/>
    <property type="match status" value="1"/>
</dbReference>
<dbReference type="SUPFAM" id="SSF52172">
    <property type="entry name" value="CheY-like"/>
    <property type="match status" value="1"/>
</dbReference>
<sequence>MAPSFTALVADDDKALAKLVEVLLRKWGLDVIVANDGLEALEVMMHPNPPSLLLLDWEMPGYSGIELCEKICQIETSNPPYIIICTARDSAEHIALGLNKGANDYVPKPFNTQVLRARVDVGIRTLELQSRLVDAMHRLDHLASYDELTGLLNRRALFERLNEDFSRIEREKGKLCFALCDIDWFKKVNDTYGHPGGDALLRQLGGLLGHKLRPYDRVGRVGGEEFCLVFSPHDEKEAFIVLERLRESIELYEFTFDGKRIPVTMSFGATMVDAKEKLGSVDEYFKLADDALYLSKEKGRNYVTFSENVL</sequence>
<reference evidence="7 8" key="1">
    <citation type="submission" date="2016-10" db="EMBL/GenBank/DDBJ databases">
        <authorList>
            <person name="de Groot N.N."/>
        </authorList>
    </citation>
    <scope>NUCLEOTIDE SEQUENCE [LARGE SCALE GENOMIC DNA]</scope>
    <source>
        <strain evidence="7 8">DSM 15893</strain>
    </source>
</reference>
<keyword evidence="4" id="KW-0597">Phosphoprotein</keyword>
<name>A0A1I5WCW4_9GAMM</name>
<dbReference type="PROSITE" id="PS50887">
    <property type="entry name" value="GGDEF"/>
    <property type="match status" value="1"/>
</dbReference>
<evidence type="ECO:0000259" key="6">
    <source>
        <dbReference type="PROSITE" id="PS50887"/>
    </source>
</evidence>
<dbReference type="AlphaFoldDB" id="A0A1I5WCW4"/>
<protein>
    <recommendedName>
        <fullName evidence="2">diguanylate cyclase</fullName>
        <ecNumber evidence="2">2.7.7.65</ecNumber>
    </recommendedName>
</protein>
<evidence type="ECO:0000313" key="8">
    <source>
        <dbReference type="Proteomes" id="UP000182692"/>
    </source>
</evidence>
<organism evidence="7 8">
    <name type="scientific">Enterovibrio norvegicus DSM 15893</name>
    <dbReference type="NCBI Taxonomy" id="1121869"/>
    <lineage>
        <taxon>Bacteria</taxon>
        <taxon>Pseudomonadati</taxon>
        <taxon>Pseudomonadota</taxon>
        <taxon>Gammaproteobacteria</taxon>
        <taxon>Vibrionales</taxon>
        <taxon>Vibrionaceae</taxon>
        <taxon>Enterovibrio</taxon>
    </lineage>
</organism>
<dbReference type="PROSITE" id="PS50110">
    <property type="entry name" value="RESPONSE_REGULATORY"/>
    <property type="match status" value="1"/>
</dbReference>
<dbReference type="GO" id="GO:1902201">
    <property type="term" value="P:negative regulation of bacterial-type flagellum-dependent cell motility"/>
    <property type="evidence" value="ECO:0007669"/>
    <property type="project" value="TreeGrafter"/>
</dbReference>
<dbReference type="EMBL" id="FOWR01000047">
    <property type="protein sequence ID" value="SFQ17604.1"/>
    <property type="molecule type" value="Genomic_DNA"/>
</dbReference>
<evidence type="ECO:0000259" key="5">
    <source>
        <dbReference type="PROSITE" id="PS50110"/>
    </source>
</evidence>